<keyword evidence="5" id="KW-0001">2Fe-2S</keyword>
<evidence type="ECO:0000256" key="6">
    <source>
        <dbReference type="ARBA" id="ARBA00022723"/>
    </source>
</evidence>
<keyword evidence="7" id="KW-0274">FAD</keyword>
<reference evidence="16" key="1">
    <citation type="submission" date="2016-10" db="EMBL/GenBank/DDBJ databases">
        <authorList>
            <person name="Varghese N."/>
            <person name="Submissions S."/>
        </authorList>
    </citation>
    <scope>NUCLEOTIDE SEQUENCE [LARGE SCALE GENOMIC DNA]</scope>
    <source>
        <strain evidence="16">DSM 17834</strain>
    </source>
</reference>
<dbReference type="RefSeq" id="WP_090501319.1">
    <property type="nucleotide sequence ID" value="NZ_FOWX01000014.1"/>
</dbReference>
<dbReference type="PROSITE" id="PS51384">
    <property type="entry name" value="FAD_FR"/>
    <property type="match status" value="1"/>
</dbReference>
<keyword evidence="9" id="KW-0560">Oxidoreductase</keyword>
<dbReference type="InterPro" id="IPR001433">
    <property type="entry name" value="OxRdtase_FAD/NAD-bd"/>
</dbReference>
<keyword evidence="16" id="KW-1185">Reference proteome</keyword>
<evidence type="ECO:0000256" key="2">
    <source>
        <dbReference type="ARBA" id="ARBA00004141"/>
    </source>
</evidence>
<comment type="cofactor">
    <cofactor evidence="1">
        <name>FAD</name>
        <dbReference type="ChEBI" id="CHEBI:57692"/>
    </cofactor>
</comment>
<evidence type="ECO:0000313" key="16">
    <source>
        <dbReference type="Proteomes" id="UP000198784"/>
    </source>
</evidence>
<keyword evidence="10" id="KW-0408">Iron</keyword>
<dbReference type="STRING" id="289003.SAMN05216190_11429"/>
<gene>
    <name evidence="15" type="ORF">SAMN05216190_11429</name>
</gene>
<evidence type="ECO:0000313" key="15">
    <source>
        <dbReference type="EMBL" id="SFP62379.1"/>
    </source>
</evidence>
<dbReference type="Gene3D" id="3.40.50.80">
    <property type="entry name" value="Nucleotide-binding domain of ferredoxin-NADP reductase (FNR) module"/>
    <property type="match status" value="1"/>
</dbReference>
<dbReference type="SUPFAM" id="SSF63380">
    <property type="entry name" value="Riboflavin synthase domain-like"/>
    <property type="match status" value="1"/>
</dbReference>
<dbReference type="Pfam" id="PF00175">
    <property type="entry name" value="NAD_binding_1"/>
    <property type="match status" value="1"/>
</dbReference>
<feature type="transmembrane region" description="Helical" evidence="13">
    <location>
        <begin position="156"/>
        <end position="174"/>
    </location>
</feature>
<evidence type="ECO:0000256" key="7">
    <source>
        <dbReference type="ARBA" id="ARBA00022827"/>
    </source>
</evidence>
<dbReference type="PANTHER" id="PTHR47354:SF8">
    <property type="entry name" value="1,2-PHENYLACETYL-COA EPOXIDASE, SUBUNIT E"/>
    <property type="match status" value="1"/>
</dbReference>
<dbReference type="InterPro" id="IPR017938">
    <property type="entry name" value="Riboflavin_synthase-like_b-brl"/>
</dbReference>
<evidence type="ECO:0000256" key="5">
    <source>
        <dbReference type="ARBA" id="ARBA00022714"/>
    </source>
</evidence>
<proteinExistence type="predicted"/>
<evidence type="ECO:0000256" key="8">
    <source>
        <dbReference type="ARBA" id="ARBA00022989"/>
    </source>
</evidence>
<dbReference type="InterPro" id="IPR013130">
    <property type="entry name" value="Fe3_Rdtase_TM_dom"/>
</dbReference>
<dbReference type="GO" id="GO:0046872">
    <property type="term" value="F:metal ion binding"/>
    <property type="evidence" value="ECO:0007669"/>
    <property type="project" value="UniProtKB-KW"/>
</dbReference>
<evidence type="ECO:0000256" key="12">
    <source>
        <dbReference type="ARBA" id="ARBA00023136"/>
    </source>
</evidence>
<sequence length="431" mass="47123">MPRKIEPGDILLAVLVLTPLAMAGPRLWELPGDGAIWLLSLAGRVTGVLGLSALLVTAAMCVRLPGLDRWFGGLPRLWLLHRRLGFSAFLLILGHVLLLSFAALPLSLEQALRVLFPPLAHAPIWAGWLALAALIVALAPTFQVSAIHYQRWKRQHLLSAAALLLALLHALPLIPERAAWWLLSLLALAAIAWRKLLAPVLARREYRVAQVTPLAADVVEISLAPKHQGIVHSAGQFVYLTPQDPSLDAGYAEEHPFTVSSAPGAGELKLGIKALGDASLALQTLTPGSRVQVEGPYGQFFARRAAQRKQLWLGGGIGITPFVGAARHLAERPDHFTHVALFYLANRPARAYYHEELERIASAHEQLSLCIHYFSCCGPLSEAFLREHCPDFAERELYICGPPAMLEYLHGLLATAGVDRAFIHTEAFDFL</sequence>
<dbReference type="InterPro" id="IPR039261">
    <property type="entry name" value="FNR_nucleotide-bd"/>
</dbReference>
<feature type="domain" description="FAD-binding FR-type" evidence="14">
    <location>
        <begin position="201"/>
        <end position="303"/>
    </location>
</feature>
<dbReference type="Pfam" id="PF01794">
    <property type="entry name" value="Ferric_reduct"/>
    <property type="match status" value="1"/>
</dbReference>
<evidence type="ECO:0000256" key="1">
    <source>
        <dbReference type="ARBA" id="ARBA00001974"/>
    </source>
</evidence>
<dbReference type="OrthoDB" id="9796486at2"/>
<feature type="transmembrane region" description="Helical" evidence="13">
    <location>
        <begin position="124"/>
        <end position="144"/>
    </location>
</feature>
<evidence type="ECO:0000256" key="9">
    <source>
        <dbReference type="ARBA" id="ARBA00023002"/>
    </source>
</evidence>
<feature type="transmembrane region" description="Helical" evidence="13">
    <location>
        <begin position="84"/>
        <end position="104"/>
    </location>
</feature>
<keyword evidence="4 13" id="KW-0812">Transmembrane</keyword>
<evidence type="ECO:0000256" key="3">
    <source>
        <dbReference type="ARBA" id="ARBA00022630"/>
    </source>
</evidence>
<evidence type="ECO:0000259" key="14">
    <source>
        <dbReference type="PROSITE" id="PS51384"/>
    </source>
</evidence>
<dbReference type="InterPro" id="IPR013112">
    <property type="entry name" value="FAD-bd_8"/>
</dbReference>
<keyword evidence="6" id="KW-0479">Metal-binding</keyword>
<dbReference type="PANTHER" id="PTHR47354">
    <property type="entry name" value="NADH OXIDOREDUCTASE HCR"/>
    <property type="match status" value="1"/>
</dbReference>
<evidence type="ECO:0000256" key="13">
    <source>
        <dbReference type="SAM" id="Phobius"/>
    </source>
</evidence>
<comment type="subcellular location">
    <subcellularLocation>
        <location evidence="2">Membrane</location>
        <topology evidence="2">Multi-pass membrane protein</topology>
    </subcellularLocation>
</comment>
<dbReference type="GO" id="GO:0016491">
    <property type="term" value="F:oxidoreductase activity"/>
    <property type="evidence" value="ECO:0007669"/>
    <property type="project" value="UniProtKB-KW"/>
</dbReference>
<dbReference type="EMBL" id="FOWX01000014">
    <property type="protein sequence ID" value="SFP62379.1"/>
    <property type="molecule type" value="Genomic_DNA"/>
</dbReference>
<accession>A0A1I5RUW9</accession>
<dbReference type="InterPro" id="IPR050415">
    <property type="entry name" value="MRET"/>
</dbReference>
<evidence type="ECO:0000256" key="4">
    <source>
        <dbReference type="ARBA" id="ARBA00022692"/>
    </source>
</evidence>
<dbReference type="AlphaFoldDB" id="A0A1I5RUW9"/>
<evidence type="ECO:0000256" key="10">
    <source>
        <dbReference type="ARBA" id="ARBA00023004"/>
    </source>
</evidence>
<dbReference type="InterPro" id="IPR017927">
    <property type="entry name" value="FAD-bd_FR_type"/>
</dbReference>
<dbReference type="GO" id="GO:0051537">
    <property type="term" value="F:2 iron, 2 sulfur cluster binding"/>
    <property type="evidence" value="ECO:0007669"/>
    <property type="project" value="UniProtKB-KW"/>
</dbReference>
<keyword evidence="12 13" id="KW-0472">Membrane</keyword>
<dbReference type="PRINTS" id="PR00410">
    <property type="entry name" value="PHEHYDRXLASE"/>
</dbReference>
<dbReference type="GO" id="GO:0050660">
    <property type="term" value="F:flavin adenine dinucleotide binding"/>
    <property type="evidence" value="ECO:0007669"/>
    <property type="project" value="TreeGrafter"/>
</dbReference>
<keyword evidence="11" id="KW-0411">Iron-sulfur</keyword>
<dbReference type="Pfam" id="PF08022">
    <property type="entry name" value="FAD_binding_8"/>
    <property type="match status" value="1"/>
</dbReference>
<dbReference type="Gene3D" id="2.40.30.10">
    <property type="entry name" value="Translation factors"/>
    <property type="match status" value="1"/>
</dbReference>
<dbReference type="GO" id="GO:0016020">
    <property type="term" value="C:membrane"/>
    <property type="evidence" value="ECO:0007669"/>
    <property type="project" value="UniProtKB-SubCell"/>
</dbReference>
<dbReference type="SUPFAM" id="SSF52343">
    <property type="entry name" value="Ferredoxin reductase-like, C-terminal NADP-linked domain"/>
    <property type="match status" value="1"/>
</dbReference>
<evidence type="ECO:0000256" key="11">
    <source>
        <dbReference type="ARBA" id="ARBA00023014"/>
    </source>
</evidence>
<protein>
    <submittedName>
        <fullName evidence="15">Predicted ferric reductase</fullName>
    </submittedName>
</protein>
<keyword evidence="3" id="KW-0285">Flavoprotein</keyword>
<name>A0A1I5RUW9_9PSED</name>
<dbReference type="Proteomes" id="UP000198784">
    <property type="component" value="Unassembled WGS sequence"/>
</dbReference>
<organism evidence="15 16">
    <name type="scientific">Pseudomonas borbori</name>
    <dbReference type="NCBI Taxonomy" id="289003"/>
    <lineage>
        <taxon>Bacteria</taxon>
        <taxon>Pseudomonadati</taxon>
        <taxon>Pseudomonadota</taxon>
        <taxon>Gammaproteobacteria</taxon>
        <taxon>Pseudomonadales</taxon>
        <taxon>Pseudomonadaceae</taxon>
        <taxon>Pseudomonas</taxon>
    </lineage>
</organism>
<feature type="transmembrane region" description="Helical" evidence="13">
    <location>
        <begin position="180"/>
        <end position="197"/>
    </location>
</feature>
<keyword evidence="8 13" id="KW-1133">Transmembrane helix</keyword>